<gene>
    <name evidence="2" type="primary">murR_3</name>
    <name evidence="2" type="ORF">NCTC11938_03173</name>
</gene>
<dbReference type="PANTHER" id="PTHR30514:SF17">
    <property type="entry name" value="HTH-TYPE TRANSCRIPTIONAL REGULATOR MURR"/>
    <property type="match status" value="1"/>
</dbReference>
<evidence type="ECO:0000313" key="3">
    <source>
        <dbReference type="Proteomes" id="UP000254191"/>
    </source>
</evidence>
<dbReference type="GO" id="GO:0003677">
    <property type="term" value="F:DNA binding"/>
    <property type="evidence" value="ECO:0007669"/>
    <property type="project" value="InterPro"/>
</dbReference>
<dbReference type="InterPro" id="IPR000281">
    <property type="entry name" value="HTH_RpiR"/>
</dbReference>
<sequence>MPTLTKIAWIKPGMATNQRKIADYILEHPEKIVTLSSQQLAEIMGVSQSAIVKFSQKIGFKGFLL</sequence>
<feature type="domain" description="HTH rpiR-type" evidence="1">
    <location>
        <begin position="1"/>
        <end position="65"/>
    </location>
</feature>
<dbReference type="InterPro" id="IPR036388">
    <property type="entry name" value="WH-like_DNA-bd_sf"/>
</dbReference>
<dbReference type="InterPro" id="IPR047640">
    <property type="entry name" value="RpiR-like"/>
</dbReference>
<dbReference type="PANTHER" id="PTHR30514">
    <property type="entry name" value="GLUCOKINASE"/>
    <property type="match status" value="1"/>
</dbReference>
<organism evidence="2 3">
    <name type="scientific">Proteus mirabilis</name>
    <dbReference type="NCBI Taxonomy" id="584"/>
    <lineage>
        <taxon>Bacteria</taxon>
        <taxon>Pseudomonadati</taxon>
        <taxon>Pseudomonadota</taxon>
        <taxon>Gammaproteobacteria</taxon>
        <taxon>Enterobacterales</taxon>
        <taxon>Morganellaceae</taxon>
        <taxon>Proteus</taxon>
    </lineage>
</organism>
<dbReference type="GO" id="GO:0003700">
    <property type="term" value="F:DNA-binding transcription factor activity"/>
    <property type="evidence" value="ECO:0007669"/>
    <property type="project" value="InterPro"/>
</dbReference>
<dbReference type="AlphaFoldDB" id="A0A379GCY3"/>
<dbReference type="Proteomes" id="UP000254191">
    <property type="component" value="Unassembled WGS sequence"/>
</dbReference>
<name>A0A379GCY3_PROMI</name>
<dbReference type="InterPro" id="IPR009057">
    <property type="entry name" value="Homeodomain-like_sf"/>
</dbReference>
<dbReference type="Pfam" id="PF01418">
    <property type="entry name" value="HTH_6"/>
    <property type="match status" value="1"/>
</dbReference>
<dbReference type="Gene3D" id="1.10.10.10">
    <property type="entry name" value="Winged helix-like DNA-binding domain superfamily/Winged helix DNA-binding domain"/>
    <property type="match status" value="1"/>
</dbReference>
<protein>
    <submittedName>
        <fullName evidence="2">RpiR-family transcriptional regulator</fullName>
    </submittedName>
</protein>
<proteinExistence type="predicted"/>
<evidence type="ECO:0000313" key="2">
    <source>
        <dbReference type="EMBL" id="SUC38884.1"/>
    </source>
</evidence>
<reference evidence="2 3" key="1">
    <citation type="submission" date="2018-06" db="EMBL/GenBank/DDBJ databases">
        <authorList>
            <consortium name="Pathogen Informatics"/>
            <person name="Doyle S."/>
        </authorList>
    </citation>
    <scope>NUCLEOTIDE SEQUENCE [LARGE SCALE GENOMIC DNA]</scope>
    <source>
        <strain evidence="2 3">NCTC11938</strain>
    </source>
</reference>
<dbReference type="GO" id="GO:0097367">
    <property type="term" value="F:carbohydrate derivative binding"/>
    <property type="evidence" value="ECO:0007669"/>
    <property type="project" value="InterPro"/>
</dbReference>
<dbReference type="EMBL" id="UGTS01000005">
    <property type="protein sequence ID" value="SUC38884.1"/>
    <property type="molecule type" value="Genomic_DNA"/>
</dbReference>
<dbReference type="SUPFAM" id="SSF46689">
    <property type="entry name" value="Homeodomain-like"/>
    <property type="match status" value="1"/>
</dbReference>
<evidence type="ECO:0000259" key="1">
    <source>
        <dbReference type="PROSITE" id="PS51071"/>
    </source>
</evidence>
<dbReference type="PROSITE" id="PS51071">
    <property type="entry name" value="HTH_RPIR"/>
    <property type="match status" value="1"/>
</dbReference>
<accession>A0A379GCY3</accession>